<dbReference type="GO" id="GO:0016020">
    <property type="term" value="C:membrane"/>
    <property type="evidence" value="ECO:0007669"/>
    <property type="project" value="UniProtKB-SubCell"/>
</dbReference>
<dbReference type="EMBL" id="CABVLU010000001">
    <property type="protein sequence ID" value="VVT43980.1"/>
    <property type="molecule type" value="Genomic_DNA"/>
</dbReference>
<feature type="transmembrane region" description="Helical" evidence="3">
    <location>
        <begin position="117"/>
        <end position="137"/>
    </location>
</feature>
<feature type="transmembrane region" description="Helical" evidence="3">
    <location>
        <begin position="157"/>
        <end position="175"/>
    </location>
</feature>
<gene>
    <name evidence="4" type="ORF">SAPINGB_P000242</name>
</gene>
<feature type="transmembrane region" description="Helical" evidence="3">
    <location>
        <begin position="273"/>
        <end position="293"/>
    </location>
</feature>
<sequence length="560" mass="60010">MPFSQNNIKQDYTITQAEVSGASSIISGSPIKNQIDLEKQLSGEWCEDVRDRIFNYHISSIETPQQQSQNHPSKHQKISFHLPTKEKSGEQSLFENTRNAQQSILQHSPLSSSTSRVVDWLQVLGGFLAMVNSWGWYGVFKTFYNLELLNDRPLFHIAWIGSIHTFLVMTGGIMMSNRMVAAGYTKLVMSLGAVITALGMMMVSLSSKYYQIVLSQGVVMGIGCAFSTSAAIPTINAYFSAKPQLSASSSCSSFTTNDNPNPVKDWYRRYRKAIAVALASTGGALGGIIYPAMALRVVPHISFPTAAKVIGAIIFGTLVVATLLLRPLPSAPRPVYTLLGNSETGEPSVFVKIKSALSENVFDFSALTDINFVLLSLGAMAFNAGLYVPIFFISQFGIAYGASLNYAFYLLPVLNSGSVLGRALPPFLSQKLGPFNSLLASMAACIVIGFAWLAVCDSGGVALFAVMFGLTSGAFMALPNACFAAVSPSAAIAAKRTNVGAFMSSVGILVGPPLGGLLLRDGDSDFFRSQIYTGTLMAAGGVLVLAARLSFTRGQIFVKV</sequence>
<dbReference type="InterPro" id="IPR050327">
    <property type="entry name" value="Proton-linked_MCT"/>
</dbReference>
<dbReference type="Proteomes" id="UP000398389">
    <property type="component" value="Unassembled WGS sequence"/>
</dbReference>
<feature type="transmembrane region" description="Helical" evidence="3">
    <location>
        <begin position="498"/>
        <end position="519"/>
    </location>
</feature>
<comment type="similarity">
    <text evidence="2">Belongs to the major facilitator superfamily. Monocarboxylate porter (TC 2.A.1.13) family.</text>
</comment>
<accession>A0A5E8B511</accession>
<evidence type="ECO:0000256" key="2">
    <source>
        <dbReference type="ARBA" id="ARBA00006727"/>
    </source>
</evidence>
<feature type="transmembrane region" description="Helical" evidence="3">
    <location>
        <begin position="406"/>
        <end position="425"/>
    </location>
</feature>
<dbReference type="InterPro" id="IPR011701">
    <property type="entry name" value="MFS"/>
</dbReference>
<evidence type="ECO:0000256" key="3">
    <source>
        <dbReference type="SAM" id="Phobius"/>
    </source>
</evidence>
<feature type="transmembrane region" description="Helical" evidence="3">
    <location>
        <begin position="187"/>
        <end position="206"/>
    </location>
</feature>
<keyword evidence="3" id="KW-0812">Transmembrane</keyword>
<protein>
    <recommendedName>
        <fullName evidence="6">Major facilitator superfamily (MFS) profile domain-containing protein</fullName>
    </recommendedName>
</protein>
<evidence type="ECO:0008006" key="6">
    <source>
        <dbReference type="Google" id="ProtNLM"/>
    </source>
</evidence>
<dbReference type="Gene3D" id="1.20.1250.20">
    <property type="entry name" value="MFS general substrate transporter like domains"/>
    <property type="match status" value="1"/>
</dbReference>
<dbReference type="OrthoDB" id="6509908at2759"/>
<evidence type="ECO:0000313" key="5">
    <source>
        <dbReference type="Proteomes" id="UP000398389"/>
    </source>
</evidence>
<feature type="transmembrane region" description="Helical" evidence="3">
    <location>
        <begin position="437"/>
        <end position="455"/>
    </location>
</feature>
<dbReference type="Pfam" id="PF07690">
    <property type="entry name" value="MFS_1"/>
    <property type="match status" value="1"/>
</dbReference>
<evidence type="ECO:0000313" key="4">
    <source>
        <dbReference type="EMBL" id="VVT43980.1"/>
    </source>
</evidence>
<dbReference type="GO" id="GO:0022857">
    <property type="term" value="F:transmembrane transporter activity"/>
    <property type="evidence" value="ECO:0007669"/>
    <property type="project" value="InterPro"/>
</dbReference>
<dbReference type="SUPFAM" id="SSF103473">
    <property type="entry name" value="MFS general substrate transporter"/>
    <property type="match status" value="2"/>
</dbReference>
<dbReference type="GeneID" id="43579066"/>
<proteinExistence type="inferred from homology"/>
<dbReference type="InterPro" id="IPR036259">
    <property type="entry name" value="MFS_trans_sf"/>
</dbReference>
<feature type="transmembrane region" description="Helical" evidence="3">
    <location>
        <begin position="461"/>
        <end position="486"/>
    </location>
</feature>
<dbReference type="PANTHER" id="PTHR11360">
    <property type="entry name" value="MONOCARBOXYLATE TRANSPORTER"/>
    <property type="match status" value="1"/>
</dbReference>
<keyword evidence="5" id="KW-1185">Reference proteome</keyword>
<comment type="subcellular location">
    <subcellularLocation>
        <location evidence="1">Membrane</location>
        <topology evidence="1">Multi-pass membrane protein</topology>
    </subcellularLocation>
</comment>
<keyword evidence="3" id="KW-1133">Transmembrane helix</keyword>
<keyword evidence="3" id="KW-0472">Membrane</keyword>
<feature type="transmembrane region" description="Helical" evidence="3">
    <location>
        <begin position="372"/>
        <end position="394"/>
    </location>
</feature>
<dbReference type="PANTHER" id="PTHR11360:SF177">
    <property type="entry name" value="RIBOFLAVIN TRANSPORTER MCH5"/>
    <property type="match status" value="1"/>
</dbReference>
<organism evidence="4 5">
    <name type="scientific">Magnusiomyces paraingens</name>
    <dbReference type="NCBI Taxonomy" id="2606893"/>
    <lineage>
        <taxon>Eukaryota</taxon>
        <taxon>Fungi</taxon>
        <taxon>Dikarya</taxon>
        <taxon>Ascomycota</taxon>
        <taxon>Saccharomycotina</taxon>
        <taxon>Dipodascomycetes</taxon>
        <taxon>Dipodascales</taxon>
        <taxon>Dipodascaceae</taxon>
        <taxon>Magnusiomyces</taxon>
    </lineage>
</organism>
<evidence type="ECO:0000256" key="1">
    <source>
        <dbReference type="ARBA" id="ARBA00004141"/>
    </source>
</evidence>
<feature type="transmembrane region" description="Helical" evidence="3">
    <location>
        <begin position="305"/>
        <end position="325"/>
    </location>
</feature>
<feature type="transmembrane region" description="Helical" evidence="3">
    <location>
        <begin position="531"/>
        <end position="551"/>
    </location>
</feature>
<feature type="transmembrane region" description="Helical" evidence="3">
    <location>
        <begin position="218"/>
        <end position="239"/>
    </location>
</feature>
<dbReference type="AlphaFoldDB" id="A0A5E8B511"/>
<name>A0A5E8B511_9ASCO</name>
<dbReference type="RefSeq" id="XP_031850857.1">
    <property type="nucleotide sequence ID" value="XM_031994966.1"/>
</dbReference>
<reference evidence="4 5" key="1">
    <citation type="submission" date="2019-09" db="EMBL/GenBank/DDBJ databases">
        <authorList>
            <person name="Brejova B."/>
        </authorList>
    </citation>
    <scope>NUCLEOTIDE SEQUENCE [LARGE SCALE GENOMIC DNA]</scope>
</reference>